<dbReference type="RefSeq" id="WP_079538523.1">
    <property type="nucleotide sequence ID" value="NZ_LT670844.1"/>
</dbReference>
<evidence type="ECO:0000313" key="2">
    <source>
        <dbReference type="EMBL" id="SHK18749.1"/>
    </source>
</evidence>
<evidence type="ECO:0000313" key="3">
    <source>
        <dbReference type="Proteomes" id="UP000189935"/>
    </source>
</evidence>
<proteinExistence type="predicted"/>
<feature type="chain" id="PRO_5012929218" evidence="1">
    <location>
        <begin position="28"/>
        <end position="241"/>
    </location>
</feature>
<feature type="signal peptide" evidence="1">
    <location>
        <begin position="1"/>
        <end position="27"/>
    </location>
</feature>
<protein>
    <submittedName>
        <fullName evidence="2">Uncharacterized protein</fullName>
    </submittedName>
</protein>
<accession>A0A1M6QEQ4</accession>
<dbReference type="AlphaFoldDB" id="A0A1M6QEQ4"/>
<dbReference type="PANTHER" id="PTHR30203">
    <property type="entry name" value="OUTER MEMBRANE CATION EFFLUX PROTEIN"/>
    <property type="match status" value="1"/>
</dbReference>
<name>A0A1M6QEQ4_9BRAD</name>
<dbReference type="Proteomes" id="UP000189935">
    <property type="component" value="Chromosome I"/>
</dbReference>
<dbReference type="Gene3D" id="1.20.1600.10">
    <property type="entry name" value="Outer membrane efflux proteins (OEP)"/>
    <property type="match status" value="2"/>
</dbReference>
<reference evidence="2 3" key="1">
    <citation type="submission" date="2016-11" db="EMBL/GenBank/DDBJ databases">
        <authorList>
            <person name="Jaros S."/>
            <person name="Januszkiewicz K."/>
            <person name="Wedrychowicz H."/>
        </authorList>
    </citation>
    <scope>NUCLEOTIDE SEQUENCE [LARGE SCALE GENOMIC DNA]</scope>
    <source>
        <strain evidence="2 3">GAS499</strain>
    </source>
</reference>
<organism evidence="2 3">
    <name type="scientific">Bradyrhizobium lablabi</name>
    <dbReference type="NCBI Taxonomy" id="722472"/>
    <lineage>
        <taxon>Bacteria</taxon>
        <taxon>Pseudomonadati</taxon>
        <taxon>Pseudomonadota</taxon>
        <taxon>Alphaproteobacteria</taxon>
        <taxon>Hyphomicrobiales</taxon>
        <taxon>Nitrobacteraceae</taxon>
        <taxon>Bradyrhizobium</taxon>
    </lineage>
</organism>
<evidence type="ECO:0000256" key="1">
    <source>
        <dbReference type="SAM" id="SignalP"/>
    </source>
</evidence>
<gene>
    <name evidence="2" type="ORF">SAMN05444159_2652</name>
</gene>
<dbReference type="InterPro" id="IPR010131">
    <property type="entry name" value="MdtP/NodT-like"/>
</dbReference>
<dbReference type="EMBL" id="LT670844">
    <property type="protein sequence ID" value="SHK18749.1"/>
    <property type="molecule type" value="Genomic_DNA"/>
</dbReference>
<sequence>MIRSVGITYLAAIGATTAALWLSPAAAGDQTMPGATVESVVAIAKRLNPTVAAASLDFDAAVHKIGTAGVLADPTLILEAWDVNRLGVGQRRFGIEQEVKLWGKYGLERDIAQSDADAAKFQGRATVTELIAQVIAAHGEYNAAYEAVGISTEIKRRYDEILGLLRSRYGTTSQIYTTRQLPPARSSVDNARNGFQAGSSDLSSVFESERRLRAVQLDLLKLKVELQTKYAEMERLAGGSL</sequence>
<dbReference type="PANTHER" id="PTHR30203:SF24">
    <property type="entry name" value="BLR4935 PROTEIN"/>
    <property type="match status" value="1"/>
</dbReference>
<dbReference type="SUPFAM" id="SSF56954">
    <property type="entry name" value="Outer membrane efflux proteins (OEP)"/>
    <property type="match status" value="2"/>
</dbReference>
<keyword evidence="1" id="KW-0732">Signal</keyword>